<dbReference type="InterPro" id="IPR010905">
    <property type="entry name" value="Glyco_hydro_88"/>
</dbReference>
<dbReference type="OrthoDB" id="258246at2"/>
<keyword evidence="2" id="KW-0732">Signal</keyword>
<dbReference type="GO" id="GO:0005975">
    <property type="term" value="P:carbohydrate metabolic process"/>
    <property type="evidence" value="ECO:0007669"/>
    <property type="project" value="InterPro"/>
</dbReference>
<protein>
    <submittedName>
        <fullName evidence="3">Glycoside hydrolase family 88 protein</fullName>
    </submittedName>
</protein>
<sequence>MKMVIMKKIFLIIIAALISISLQTFAQKIPSKKEVLKVAELANSYFMNKWPDPGTEIPIPAKNKIYPTNIWTRAVYYEGLMALYDIDKKKKYYDYAVEWGDKHDWNLRGGIATRNGDNQACGQTYIDLYLLDKKEERIKNIKASIDSMMATDKIDDWWWIDALQMAMPVFAKLGSVYKDTSYFNRMYNMYAYTKFKQGGNGLYNPADGLWWRDKDFVPPYREPNGKNCYWSRGNGWVVAALVRVLNVLPKSDPHFDEYLNDYKSIMNAIVPLQRNDGSWNVSLMDSTHFGGKELTGTALFTYGMAWGINNEFLNRKKFLPVVVKAWNALQSCVHENGFLGYVQGTGKEPKDSQPVGYHHVPDFEDFGLGCFLLAASAVYKLKR</sequence>
<dbReference type="Pfam" id="PF07470">
    <property type="entry name" value="Glyco_hydro_88"/>
    <property type="match status" value="1"/>
</dbReference>
<organism evidence="3 4">
    <name type="scientific">Hanamia caeni</name>
    <dbReference type="NCBI Taxonomy" id="2294116"/>
    <lineage>
        <taxon>Bacteria</taxon>
        <taxon>Pseudomonadati</taxon>
        <taxon>Bacteroidota</taxon>
        <taxon>Chitinophagia</taxon>
        <taxon>Chitinophagales</taxon>
        <taxon>Chitinophagaceae</taxon>
        <taxon>Hanamia</taxon>
    </lineage>
</organism>
<comment type="caution">
    <text evidence="3">The sequence shown here is derived from an EMBL/GenBank/DDBJ whole genome shotgun (WGS) entry which is preliminary data.</text>
</comment>
<dbReference type="InterPro" id="IPR052043">
    <property type="entry name" value="PolySaccharide_Degr_Enz"/>
</dbReference>
<keyword evidence="4" id="KW-1185">Reference proteome</keyword>
<feature type="signal peptide" evidence="2">
    <location>
        <begin position="1"/>
        <end position="26"/>
    </location>
</feature>
<name>A0A3M9NMV8_9BACT</name>
<evidence type="ECO:0000256" key="1">
    <source>
        <dbReference type="ARBA" id="ARBA00022801"/>
    </source>
</evidence>
<dbReference type="Gene3D" id="1.50.10.10">
    <property type="match status" value="1"/>
</dbReference>
<gene>
    <name evidence="3" type="ORF">EFY79_05595</name>
</gene>
<evidence type="ECO:0000313" key="4">
    <source>
        <dbReference type="Proteomes" id="UP000267223"/>
    </source>
</evidence>
<feature type="chain" id="PRO_5018178340" evidence="2">
    <location>
        <begin position="27"/>
        <end position="383"/>
    </location>
</feature>
<dbReference type="EMBL" id="RJJR01000002">
    <property type="protein sequence ID" value="RNI39116.1"/>
    <property type="molecule type" value="Genomic_DNA"/>
</dbReference>
<keyword evidence="1 3" id="KW-0378">Hydrolase</keyword>
<dbReference type="AlphaFoldDB" id="A0A3M9NMV8"/>
<dbReference type="GO" id="GO:0016787">
    <property type="term" value="F:hydrolase activity"/>
    <property type="evidence" value="ECO:0007669"/>
    <property type="project" value="UniProtKB-KW"/>
</dbReference>
<reference evidence="3 4" key="1">
    <citation type="submission" date="2018-11" db="EMBL/GenBank/DDBJ databases">
        <title>Draft genome sequence of Ferruginibacter sp. BO-59.</title>
        <authorList>
            <person name="Im W.T."/>
        </authorList>
    </citation>
    <scope>NUCLEOTIDE SEQUENCE [LARGE SCALE GENOMIC DNA]</scope>
    <source>
        <strain evidence="3 4">BO-59</strain>
    </source>
</reference>
<proteinExistence type="predicted"/>
<accession>A0A3M9NMV8</accession>
<dbReference type="PANTHER" id="PTHR33886:SF8">
    <property type="entry name" value="UNSATURATED RHAMNOGALACTURONAN HYDROLASE (EUROFUNG)"/>
    <property type="match status" value="1"/>
</dbReference>
<dbReference type="Proteomes" id="UP000267223">
    <property type="component" value="Unassembled WGS sequence"/>
</dbReference>
<evidence type="ECO:0000313" key="3">
    <source>
        <dbReference type="EMBL" id="RNI39116.1"/>
    </source>
</evidence>
<dbReference type="InterPro" id="IPR008928">
    <property type="entry name" value="6-hairpin_glycosidase_sf"/>
</dbReference>
<dbReference type="InterPro" id="IPR012341">
    <property type="entry name" value="6hp_glycosidase-like_sf"/>
</dbReference>
<evidence type="ECO:0000256" key="2">
    <source>
        <dbReference type="SAM" id="SignalP"/>
    </source>
</evidence>
<dbReference type="PANTHER" id="PTHR33886">
    <property type="entry name" value="UNSATURATED RHAMNOGALACTURONAN HYDROLASE (EUROFUNG)"/>
    <property type="match status" value="1"/>
</dbReference>
<dbReference type="SUPFAM" id="SSF48208">
    <property type="entry name" value="Six-hairpin glycosidases"/>
    <property type="match status" value="1"/>
</dbReference>